<keyword evidence="6 12" id="KW-0378">Hydrolase</keyword>
<keyword evidence="8" id="KW-0520">NAD</keyword>
<dbReference type="InterPro" id="IPR015797">
    <property type="entry name" value="NUDIX_hydrolase-like_dom_sf"/>
</dbReference>
<evidence type="ECO:0000256" key="9">
    <source>
        <dbReference type="ARBA" id="ARBA00023211"/>
    </source>
</evidence>
<evidence type="ECO:0000256" key="3">
    <source>
        <dbReference type="ARBA" id="ARBA00009595"/>
    </source>
</evidence>
<dbReference type="NCBIfam" id="NF001299">
    <property type="entry name" value="PRK00241.1"/>
    <property type="match status" value="1"/>
</dbReference>
<dbReference type="SUPFAM" id="SSF55811">
    <property type="entry name" value="Nudix"/>
    <property type="match status" value="1"/>
</dbReference>
<dbReference type="GO" id="GO:0005829">
    <property type="term" value="C:cytosol"/>
    <property type="evidence" value="ECO:0007669"/>
    <property type="project" value="TreeGrafter"/>
</dbReference>
<protein>
    <recommendedName>
        <fullName evidence="4">NAD(+) diphosphatase</fullName>
        <ecNumber evidence="4">3.6.1.22</ecNumber>
    </recommendedName>
</protein>
<keyword evidence="7" id="KW-0460">Magnesium</keyword>
<dbReference type="InterPro" id="IPR000086">
    <property type="entry name" value="NUDIX_hydrolase_dom"/>
</dbReference>
<gene>
    <name evidence="12" type="primary">nudC</name>
    <name evidence="12" type="ORF">HGA13_12890</name>
</gene>
<keyword evidence="5" id="KW-0479">Metal-binding</keyword>
<dbReference type="EMBL" id="JAAXOO010000003">
    <property type="protein sequence ID" value="NKY33965.1"/>
    <property type="molecule type" value="Genomic_DNA"/>
</dbReference>
<dbReference type="GO" id="GO:0035529">
    <property type="term" value="F:NADH pyrophosphatase activity"/>
    <property type="evidence" value="ECO:0007669"/>
    <property type="project" value="TreeGrafter"/>
</dbReference>
<comment type="cofactor">
    <cofactor evidence="1">
        <name>Mg(2+)</name>
        <dbReference type="ChEBI" id="CHEBI:18420"/>
    </cofactor>
</comment>
<dbReference type="InterPro" id="IPR015375">
    <property type="entry name" value="NADH_PPase-like_N"/>
</dbReference>
<evidence type="ECO:0000256" key="1">
    <source>
        <dbReference type="ARBA" id="ARBA00001946"/>
    </source>
</evidence>
<keyword evidence="9" id="KW-0464">Manganese</keyword>
<comment type="caution">
    <text evidence="12">The sequence shown here is derived from an EMBL/GenBank/DDBJ whole genome shotgun (WGS) entry which is preliminary data.</text>
</comment>
<dbReference type="PROSITE" id="PS51462">
    <property type="entry name" value="NUDIX"/>
    <property type="match status" value="1"/>
</dbReference>
<accession>A0A846XF11</accession>
<dbReference type="Gene3D" id="3.90.79.10">
    <property type="entry name" value="Nucleoside Triphosphate Pyrophosphohydrolase"/>
    <property type="match status" value="1"/>
</dbReference>
<evidence type="ECO:0000256" key="4">
    <source>
        <dbReference type="ARBA" id="ARBA00012381"/>
    </source>
</evidence>
<evidence type="ECO:0000256" key="10">
    <source>
        <dbReference type="ARBA" id="ARBA00023679"/>
    </source>
</evidence>
<dbReference type="InterPro" id="IPR050241">
    <property type="entry name" value="NAD-cap_RNA_hydrolase_NudC"/>
</dbReference>
<reference evidence="12 13" key="1">
    <citation type="submission" date="2020-04" db="EMBL/GenBank/DDBJ databases">
        <title>MicrobeNet Type strains.</title>
        <authorList>
            <person name="Nicholson A.C."/>
        </authorList>
    </citation>
    <scope>NUCLEOTIDE SEQUENCE [LARGE SCALE GENOMIC DNA]</scope>
    <source>
        <strain evidence="12 13">DSM 45078</strain>
    </source>
</reference>
<dbReference type="CDD" id="cd03429">
    <property type="entry name" value="NUDIX_NADH_pyrophosphatase_Nudt13"/>
    <property type="match status" value="1"/>
</dbReference>
<dbReference type="EC" id="3.6.1.22" evidence="4"/>
<evidence type="ECO:0000256" key="5">
    <source>
        <dbReference type="ARBA" id="ARBA00022723"/>
    </source>
</evidence>
<dbReference type="PANTHER" id="PTHR42904">
    <property type="entry name" value="NUDIX HYDROLASE, NUDC SUBFAMILY"/>
    <property type="match status" value="1"/>
</dbReference>
<evidence type="ECO:0000256" key="2">
    <source>
        <dbReference type="ARBA" id="ARBA00001947"/>
    </source>
</evidence>
<dbReference type="FunFam" id="3.90.79.10:FF:000048">
    <property type="entry name" value="NADH pyrophosphatase"/>
    <property type="match status" value="1"/>
</dbReference>
<dbReference type="RefSeq" id="WP_068048972.1">
    <property type="nucleotide sequence ID" value="NZ_JAAXOO010000003.1"/>
</dbReference>
<dbReference type="Pfam" id="PF00293">
    <property type="entry name" value="NUDIX"/>
    <property type="match status" value="1"/>
</dbReference>
<comment type="cofactor">
    <cofactor evidence="2">
        <name>Zn(2+)</name>
        <dbReference type="ChEBI" id="CHEBI:29105"/>
    </cofactor>
</comment>
<dbReference type="PANTHER" id="PTHR42904:SF6">
    <property type="entry name" value="NAD-CAPPED RNA HYDROLASE NUDT12"/>
    <property type="match status" value="1"/>
</dbReference>
<dbReference type="Gene3D" id="3.90.79.20">
    <property type="match status" value="1"/>
</dbReference>
<feature type="domain" description="Nudix hydrolase" evidence="11">
    <location>
        <begin position="155"/>
        <end position="280"/>
    </location>
</feature>
<dbReference type="Pfam" id="PF09296">
    <property type="entry name" value="NUDIX-like"/>
    <property type="match status" value="1"/>
</dbReference>
<dbReference type="InterPro" id="IPR049734">
    <property type="entry name" value="NudC-like_C"/>
</dbReference>
<comment type="catalytic activity">
    <reaction evidence="10">
        <text>a 5'-end NAD(+)-phospho-ribonucleoside in mRNA + H2O = a 5'-end phospho-adenosine-phospho-ribonucleoside in mRNA + beta-nicotinamide D-ribonucleotide + 2 H(+)</text>
        <dbReference type="Rhea" id="RHEA:60876"/>
        <dbReference type="Rhea" id="RHEA-COMP:15698"/>
        <dbReference type="Rhea" id="RHEA-COMP:15719"/>
        <dbReference type="ChEBI" id="CHEBI:14649"/>
        <dbReference type="ChEBI" id="CHEBI:15377"/>
        <dbReference type="ChEBI" id="CHEBI:15378"/>
        <dbReference type="ChEBI" id="CHEBI:144029"/>
        <dbReference type="ChEBI" id="CHEBI:144051"/>
    </reaction>
    <physiologicalReaction direction="left-to-right" evidence="10">
        <dbReference type="Rhea" id="RHEA:60877"/>
    </physiologicalReaction>
</comment>
<keyword evidence="13" id="KW-1185">Reference proteome</keyword>
<name>A0A846XF11_9NOCA</name>
<dbReference type="PROSITE" id="PS00893">
    <property type="entry name" value="NUDIX_BOX"/>
    <property type="match status" value="1"/>
</dbReference>
<dbReference type="GO" id="GO:0046872">
    <property type="term" value="F:metal ion binding"/>
    <property type="evidence" value="ECO:0007669"/>
    <property type="project" value="UniProtKB-KW"/>
</dbReference>
<organism evidence="12 13">
    <name type="scientific">Nocardia speluncae</name>
    <dbReference type="NCBI Taxonomy" id="419477"/>
    <lineage>
        <taxon>Bacteria</taxon>
        <taxon>Bacillati</taxon>
        <taxon>Actinomycetota</taxon>
        <taxon>Actinomycetes</taxon>
        <taxon>Mycobacteriales</taxon>
        <taxon>Nocardiaceae</taxon>
        <taxon>Nocardia</taxon>
    </lineage>
</organism>
<dbReference type="GO" id="GO:0019677">
    <property type="term" value="P:NAD+ catabolic process"/>
    <property type="evidence" value="ECO:0007669"/>
    <property type="project" value="TreeGrafter"/>
</dbReference>
<evidence type="ECO:0000259" key="11">
    <source>
        <dbReference type="PROSITE" id="PS51462"/>
    </source>
</evidence>
<dbReference type="GO" id="GO:0006742">
    <property type="term" value="P:NADP+ catabolic process"/>
    <property type="evidence" value="ECO:0007669"/>
    <property type="project" value="TreeGrafter"/>
</dbReference>
<evidence type="ECO:0000313" key="13">
    <source>
        <dbReference type="Proteomes" id="UP000565715"/>
    </source>
</evidence>
<evidence type="ECO:0000256" key="8">
    <source>
        <dbReference type="ARBA" id="ARBA00023027"/>
    </source>
</evidence>
<dbReference type="AlphaFoldDB" id="A0A846XF11"/>
<dbReference type="InterPro" id="IPR020084">
    <property type="entry name" value="NUDIX_hydrolase_CS"/>
</dbReference>
<comment type="similarity">
    <text evidence="3">Belongs to the Nudix hydrolase family. NudC subfamily.</text>
</comment>
<dbReference type="Proteomes" id="UP000565715">
    <property type="component" value="Unassembled WGS sequence"/>
</dbReference>
<evidence type="ECO:0000256" key="7">
    <source>
        <dbReference type="ARBA" id="ARBA00022842"/>
    </source>
</evidence>
<evidence type="ECO:0000313" key="12">
    <source>
        <dbReference type="EMBL" id="NKY33965.1"/>
    </source>
</evidence>
<sequence length="317" mass="34233">MAVFELNQIPLLSRSALDRADHLRGDAQVLEEGWATARLLRIGRRGTVRYESGALVWEAATELSAGPSPDAVFLGVREGVHLWAVRDRELAGELRDLRQLADSRIDDFTAGVLSAALALINWHAGAAFHGADGSPMIPAKAGWSRVTEDGREDFPRTDPAVICLIHDGGDRVLLARQHSWPATMFSLLAGFVEAGESLERCVEREMCEEVGLEVRDIRYLGSQPWPFPRSLMLGFSALADPEQPLVFTDGEIAEARWFTRDEVRAALASGGWPARPGAGIDPAPAAGPKLLLPGSVSIARTIVESWVAADGADSPAE</sequence>
<evidence type="ECO:0000256" key="6">
    <source>
        <dbReference type="ARBA" id="ARBA00022801"/>
    </source>
</evidence>
<proteinExistence type="inferred from homology"/>